<proteinExistence type="predicted"/>
<dbReference type="RefSeq" id="WP_114809796.1">
    <property type="nucleotide sequence ID" value="NZ_CP139965.1"/>
</dbReference>
<sequence length="203" mass="22135">MNELFLNEEHRDALQEISNIGMGKAGAALAELLGAFVTLSVPDIKLVSADQLRAELIAAEQAKDVPPPVRQSFQSDISGEAIVLFGRDGRRELKELMGYEDVSSDLESEVLADIASLLVGACVCSVFEQLGRRLSFSRPTFVLPDGLVRALGEQHLGRWDMALLLEVHFTLERGGFVAKLVMLLPDAAIQKMKSALEQFLAAL</sequence>
<name>A0ABZ0WN27_9BURK</name>
<feature type="domain" description="CheC-like protein" evidence="2">
    <location>
        <begin position="9"/>
        <end position="45"/>
    </location>
</feature>
<dbReference type="CDD" id="cd17910">
    <property type="entry name" value="CheC_ClassII"/>
    <property type="match status" value="1"/>
</dbReference>
<dbReference type="EMBL" id="CP139965">
    <property type="protein sequence ID" value="WQD78693.1"/>
    <property type="molecule type" value="Genomic_DNA"/>
</dbReference>
<organism evidence="3 4">
    <name type="scientific">Paraburkholderia kururiensis</name>
    <dbReference type="NCBI Taxonomy" id="984307"/>
    <lineage>
        <taxon>Bacteria</taxon>
        <taxon>Pseudomonadati</taxon>
        <taxon>Pseudomonadota</taxon>
        <taxon>Betaproteobacteria</taxon>
        <taxon>Burkholderiales</taxon>
        <taxon>Burkholderiaceae</taxon>
        <taxon>Paraburkholderia</taxon>
    </lineage>
</organism>
<dbReference type="Pfam" id="PF04509">
    <property type="entry name" value="CheC"/>
    <property type="match status" value="1"/>
</dbReference>
<accession>A0ABZ0WN27</accession>
<evidence type="ECO:0000259" key="2">
    <source>
        <dbReference type="Pfam" id="PF04509"/>
    </source>
</evidence>
<dbReference type="PANTHER" id="PTHR43484:SF1">
    <property type="entry name" value="FLAGELLAR MOTOR SWITCH PROTEIN FLIN"/>
    <property type="match status" value="1"/>
</dbReference>
<protein>
    <submittedName>
        <fullName evidence="3">Chemotaxis protein CheC</fullName>
    </submittedName>
</protein>
<dbReference type="SUPFAM" id="SSF103039">
    <property type="entry name" value="CheC-like"/>
    <property type="match status" value="1"/>
</dbReference>
<dbReference type="Proteomes" id="UP001325479">
    <property type="component" value="Chromosome"/>
</dbReference>
<dbReference type="InterPro" id="IPR028976">
    <property type="entry name" value="CheC-like_sf"/>
</dbReference>
<gene>
    <name evidence="3" type="ORF">U0042_03005</name>
</gene>
<dbReference type="PANTHER" id="PTHR43484">
    <property type="match status" value="1"/>
</dbReference>
<reference evidence="3 4" key="1">
    <citation type="submission" date="2023-12" db="EMBL/GenBank/DDBJ databases">
        <title>Genome sequencing and assembly of bacterial species from a model synthetic community.</title>
        <authorList>
            <person name="Hogle S.L."/>
        </authorList>
    </citation>
    <scope>NUCLEOTIDE SEQUENCE [LARGE SCALE GENOMIC DNA]</scope>
    <source>
        <strain evidence="3 4">HAMBI 2494</strain>
    </source>
</reference>
<dbReference type="Gene3D" id="3.40.1550.10">
    <property type="entry name" value="CheC-like"/>
    <property type="match status" value="1"/>
</dbReference>
<evidence type="ECO:0000313" key="3">
    <source>
        <dbReference type="EMBL" id="WQD78693.1"/>
    </source>
</evidence>
<evidence type="ECO:0000256" key="1">
    <source>
        <dbReference type="ARBA" id="ARBA00022500"/>
    </source>
</evidence>
<keyword evidence="1" id="KW-0145">Chemotaxis</keyword>
<dbReference type="InterPro" id="IPR007597">
    <property type="entry name" value="CheC"/>
</dbReference>
<dbReference type="InterPro" id="IPR051469">
    <property type="entry name" value="FliN/MopA/SpaO"/>
</dbReference>
<keyword evidence="4" id="KW-1185">Reference proteome</keyword>
<evidence type="ECO:0000313" key="4">
    <source>
        <dbReference type="Proteomes" id="UP001325479"/>
    </source>
</evidence>